<gene>
    <name evidence="1" type="ORF">GCU69_23880</name>
</gene>
<keyword evidence="2" id="KW-1185">Reference proteome</keyword>
<dbReference type="EMBL" id="WHPN01000354">
    <property type="protein sequence ID" value="KAF4406664.1"/>
    <property type="molecule type" value="Genomic_DNA"/>
</dbReference>
<reference evidence="1 2" key="1">
    <citation type="submission" date="2019-10" db="EMBL/GenBank/DDBJ databases">
        <title>Streptomyces tenebrisbrunneis sp.nov., an endogenous actinomycete isolated from of Lycium ruthenicum.</title>
        <authorList>
            <person name="Ma L."/>
        </authorList>
    </citation>
    <scope>NUCLEOTIDE SEQUENCE [LARGE SCALE GENOMIC DNA]</scope>
    <source>
        <strain evidence="1 2">TRM 66187</strain>
    </source>
</reference>
<accession>A0ABQ7FE54</accession>
<organism evidence="1 2">
    <name type="scientific">Streptomyces lycii</name>
    <dbReference type="NCBI Taxonomy" id="2654337"/>
    <lineage>
        <taxon>Bacteria</taxon>
        <taxon>Bacillati</taxon>
        <taxon>Actinomycetota</taxon>
        <taxon>Actinomycetes</taxon>
        <taxon>Kitasatosporales</taxon>
        <taxon>Streptomycetaceae</taxon>
        <taxon>Streptomyces</taxon>
    </lineage>
</organism>
<proteinExistence type="predicted"/>
<evidence type="ECO:0000313" key="2">
    <source>
        <dbReference type="Proteomes" id="UP000621266"/>
    </source>
</evidence>
<dbReference type="Proteomes" id="UP000621266">
    <property type="component" value="Unassembled WGS sequence"/>
</dbReference>
<evidence type="ECO:0000313" key="1">
    <source>
        <dbReference type="EMBL" id="KAF4406664.1"/>
    </source>
</evidence>
<name>A0ABQ7FE54_9ACTN</name>
<sequence length="68" mass="7652">MDAEIRDVDYSSAHEAAQNVCSGVYEQIPVDLHDLVHDAVMAGYAYALRDLTAGKLDDRVRERSDWLD</sequence>
<comment type="caution">
    <text evidence="1">The sequence shown here is derived from an EMBL/GenBank/DDBJ whole genome shotgun (WGS) entry which is preliminary data.</text>
</comment>
<protein>
    <submittedName>
        <fullName evidence="1">Uncharacterized protein</fullName>
    </submittedName>
</protein>
<dbReference type="RefSeq" id="WP_156207111.1">
    <property type="nucleotide sequence ID" value="NZ_WHPN01000354.1"/>
</dbReference>